<sequence>MAAVRAFCAYGGLFVSNDMEVQLMNQITTQYVTEGGACFEQYVITDPVAKTALTITPERGGMVTGFTLDGDEYIWTRRPNFSECNRPRFGIPVLFPNCGKPDNGVHIFNGQAYPMEIHGMADLCPWEVESVGPDGVTLILESSPLTKFLYPFDFTVLMNYNLQGNTASLSMTVINEGDIPMPFSFGYHPYFVASALENVDFDIKCATCSEDAKGEQPAAPEKITLTRKEGSDNSIRLMTGVEFPMTFTDKGNGHKVTVDADESFTNGVLWQQDAENFVCMEPWNGWANSVNEEGKHEVLEPDEAMTSEWTITIEKV</sequence>
<dbReference type="GO" id="GO:0005975">
    <property type="term" value="P:carbohydrate metabolic process"/>
    <property type="evidence" value="ECO:0007669"/>
    <property type="project" value="InterPro"/>
</dbReference>
<dbReference type="GO" id="GO:0016853">
    <property type="term" value="F:isomerase activity"/>
    <property type="evidence" value="ECO:0007669"/>
    <property type="project" value="InterPro"/>
</dbReference>
<dbReference type="Gene3D" id="2.70.98.10">
    <property type="match status" value="1"/>
</dbReference>
<keyword evidence="2" id="KW-1185">Reference proteome</keyword>
<evidence type="ECO:0000313" key="1">
    <source>
        <dbReference type="EMBL" id="EEU97418.1"/>
    </source>
</evidence>
<protein>
    <submittedName>
        <fullName evidence="1">Aldose 1-epimerase</fullName>
    </submittedName>
</protein>
<proteinExistence type="predicted"/>
<dbReference type="PANTHER" id="PTHR11122:SF13">
    <property type="entry name" value="GLUCOSE-6-PHOSPHATE 1-EPIMERASE"/>
    <property type="match status" value="1"/>
</dbReference>
<dbReference type="InterPro" id="IPR008183">
    <property type="entry name" value="Aldose_1/G6P_1-epimerase"/>
</dbReference>
<reference evidence="1" key="1">
    <citation type="submission" date="2009-08" db="EMBL/GenBank/DDBJ databases">
        <authorList>
            <person name="Weinstock G."/>
            <person name="Sodergren E."/>
            <person name="Clifton S."/>
            <person name="Fulton L."/>
            <person name="Fulton B."/>
            <person name="Courtney L."/>
            <person name="Fronick C."/>
            <person name="Harrison M."/>
            <person name="Strong C."/>
            <person name="Farmer C."/>
            <person name="Delahaunty K."/>
            <person name="Markovic C."/>
            <person name="Hall O."/>
            <person name="Minx P."/>
            <person name="Tomlinson C."/>
            <person name="Mitreva M."/>
            <person name="Nelson J."/>
            <person name="Hou S."/>
            <person name="Wollam A."/>
            <person name="Pepin K.H."/>
            <person name="Johnson M."/>
            <person name="Bhonagiri V."/>
            <person name="Nash W.E."/>
            <person name="Warren W."/>
            <person name="Chinwalla A."/>
            <person name="Mardis E.R."/>
            <person name="Wilson R.K."/>
        </authorList>
    </citation>
    <scope>NUCLEOTIDE SEQUENCE [LARGE SCALE GENOMIC DNA]</scope>
    <source>
        <strain evidence="1">A2-165</strain>
    </source>
</reference>
<name>C7H486_FAED2</name>
<organism evidence="1 2">
    <name type="scientific">Faecalibacterium duncaniae (strain DSM 17677 / JCM 31915 / A2-165)</name>
    <name type="common">Faecalibacterium prausnitzii</name>
    <dbReference type="NCBI Taxonomy" id="411483"/>
    <lineage>
        <taxon>Bacteria</taxon>
        <taxon>Bacillati</taxon>
        <taxon>Bacillota</taxon>
        <taxon>Clostridia</taxon>
        <taxon>Eubacteriales</taxon>
        <taxon>Oscillospiraceae</taxon>
        <taxon>Faecalibacterium</taxon>
    </lineage>
</organism>
<dbReference type="GO" id="GO:0030246">
    <property type="term" value="F:carbohydrate binding"/>
    <property type="evidence" value="ECO:0007669"/>
    <property type="project" value="InterPro"/>
</dbReference>
<dbReference type="eggNOG" id="COG2017">
    <property type="taxonomic scope" value="Bacteria"/>
</dbReference>
<dbReference type="InterPro" id="IPR011013">
    <property type="entry name" value="Gal_mutarotase_sf_dom"/>
</dbReference>
<dbReference type="HOGENOM" id="CLU_057834_0_0_9"/>
<dbReference type="PANTHER" id="PTHR11122">
    <property type="entry name" value="APOSPORY-ASSOCIATED PROTEIN C-RELATED"/>
    <property type="match status" value="1"/>
</dbReference>
<dbReference type="SUPFAM" id="SSF74650">
    <property type="entry name" value="Galactose mutarotase-like"/>
    <property type="match status" value="1"/>
</dbReference>
<dbReference type="Proteomes" id="UP000004619">
    <property type="component" value="Unassembled WGS sequence"/>
</dbReference>
<comment type="caution">
    <text evidence="1">The sequence shown here is derived from an EMBL/GenBank/DDBJ whole genome shotgun (WGS) entry which is preliminary data.</text>
</comment>
<dbReference type="PATRIC" id="fig|411483.3.peg.694"/>
<dbReference type="CDD" id="cd09025">
    <property type="entry name" value="Aldose_epim_Slr1438"/>
    <property type="match status" value="1"/>
</dbReference>
<dbReference type="AlphaFoldDB" id="C7H486"/>
<dbReference type="EMBL" id="ACOP02000022">
    <property type="protein sequence ID" value="EEU97418.1"/>
    <property type="molecule type" value="Genomic_DNA"/>
</dbReference>
<evidence type="ECO:0000313" key="2">
    <source>
        <dbReference type="Proteomes" id="UP000004619"/>
    </source>
</evidence>
<dbReference type="Pfam" id="PF01263">
    <property type="entry name" value="Aldose_epim"/>
    <property type="match status" value="1"/>
</dbReference>
<gene>
    <name evidence="1" type="ORF">FAEPRAA2165_01099</name>
</gene>
<accession>C7H486</accession>
<dbReference type="InterPro" id="IPR014718">
    <property type="entry name" value="GH-type_carb-bd"/>
</dbReference>
<dbReference type="STRING" id="411483.FAEPRAA2165_01099"/>